<dbReference type="Pfam" id="PF07045">
    <property type="entry name" value="DUF1330"/>
    <property type="match status" value="1"/>
</dbReference>
<dbReference type="PANTHER" id="PTHR41521:SF4">
    <property type="entry name" value="BLR0684 PROTEIN"/>
    <property type="match status" value="1"/>
</dbReference>
<dbReference type="InterPro" id="IPR010753">
    <property type="entry name" value="DUF1330"/>
</dbReference>
<name>A0A542ZL65_9MICO</name>
<sequence>MSAVSTPSYAVGILTRVDLNDEVVEYLRRIDDTLAPFGGRFLVHGARAREREGTWPGGLIVIGFPEDDGAAAWYASDAYQAIIPLRAANADGWIALFDGVVQPHRGIDVLQDAHA</sequence>
<dbReference type="InterPro" id="IPR011008">
    <property type="entry name" value="Dimeric_a/b-barrel"/>
</dbReference>
<dbReference type="PANTHER" id="PTHR41521">
    <property type="match status" value="1"/>
</dbReference>
<dbReference type="Gene3D" id="3.30.70.100">
    <property type="match status" value="1"/>
</dbReference>
<proteinExistence type="predicted"/>
<gene>
    <name evidence="2" type="ORF">FB474_2491</name>
</gene>
<comment type="caution">
    <text evidence="2">The sequence shown here is derived from an EMBL/GenBank/DDBJ whole genome shotgun (WGS) entry which is preliminary data.</text>
</comment>
<evidence type="ECO:0000259" key="1">
    <source>
        <dbReference type="Pfam" id="PF07045"/>
    </source>
</evidence>
<evidence type="ECO:0000313" key="2">
    <source>
        <dbReference type="EMBL" id="TQL61086.1"/>
    </source>
</evidence>
<dbReference type="SUPFAM" id="SSF54909">
    <property type="entry name" value="Dimeric alpha+beta barrel"/>
    <property type="match status" value="1"/>
</dbReference>
<organism evidence="2 3">
    <name type="scientific">Oryzihumus leptocrescens</name>
    <dbReference type="NCBI Taxonomy" id="297536"/>
    <lineage>
        <taxon>Bacteria</taxon>
        <taxon>Bacillati</taxon>
        <taxon>Actinomycetota</taxon>
        <taxon>Actinomycetes</taxon>
        <taxon>Micrococcales</taxon>
        <taxon>Intrasporangiaceae</taxon>
        <taxon>Oryzihumus</taxon>
    </lineage>
</organism>
<keyword evidence="3" id="KW-1185">Reference proteome</keyword>
<reference evidence="2 3" key="1">
    <citation type="submission" date="2019-06" db="EMBL/GenBank/DDBJ databases">
        <title>Sequencing the genomes of 1000 actinobacteria strains.</title>
        <authorList>
            <person name="Klenk H.-P."/>
        </authorList>
    </citation>
    <scope>NUCLEOTIDE SEQUENCE [LARGE SCALE GENOMIC DNA]</scope>
    <source>
        <strain evidence="2 3">DSM 18082</strain>
    </source>
</reference>
<dbReference type="Proteomes" id="UP000319514">
    <property type="component" value="Unassembled WGS sequence"/>
</dbReference>
<protein>
    <submittedName>
        <fullName evidence="2">Uncharacterized protein (DUF1330 family)</fullName>
    </submittedName>
</protein>
<dbReference type="AlphaFoldDB" id="A0A542ZL65"/>
<dbReference type="EMBL" id="VFOQ01000001">
    <property type="protein sequence ID" value="TQL61086.1"/>
    <property type="molecule type" value="Genomic_DNA"/>
</dbReference>
<feature type="domain" description="DUF1330" evidence="1">
    <location>
        <begin position="8"/>
        <end position="100"/>
    </location>
</feature>
<accession>A0A542ZL65</accession>
<evidence type="ECO:0000313" key="3">
    <source>
        <dbReference type="Proteomes" id="UP000319514"/>
    </source>
</evidence>